<accession>A0A517XXQ1</accession>
<evidence type="ECO:0000313" key="7">
    <source>
        <dbReference type="Proteomes" id="UP000319576"/>
    </source>
</evidence>
<proteinExistence type="inferred from homology"/>
<dbReference type="InterPro" id="IPR017871">
    <property type="entry name" value="ABC_transporter-like_CS"/>
</dbReference>
<dbReference type="FunFam" id="3.40.50.300:FF:000032">
    <property type="entry name" value="Export ABC transporter ATP-binding protein"/>
    <property type="match status" value="1"/>
</dbReference>
<dbReference type="EC" id="3.6.3.-" evidence="6"/>
<keyword evidence="6" id="KW-0449">Lipoprotein</keyword>
<dbReference type="PROSITE" id="PS00211">
    <property type="entry name" value="ABC_TRANSPORTER_1"/>
    <property type="match status" value="1"/>
</dbReference>
<dbReference type="PANTHER" id="PTHR24220">
    <property type="entry name" value="IMPORT ATP-BINDING PROTEIN"/>
    <property type="match status" value="1"/>
</dbReference>
<organism evidence="6 7">
    <name type="scientific">Urbifossiella limnaea</name>
    <dbReference type="NCBI Taxonomy" id="2528023"/>
    <lineage>
        <taxon>Bacteria</taxon>
        <taxon>Pseudomonadati</taxon>
        <taxon>Planctomycetota</taxon>
        <taxon>Planctomycetia</taxon>
        <taxon>Gemmatales</taxon>
        <taxon>Gemmataceae</taxon>
        <taxon>Urbifossiella</taxon>
    </lineage>
</organism>
<dbReference type="InterPro" id="IPR027417">
    <property type="entry name" value="P-loop_NTPase"/>
</dbReference>
<evidence type="ECO:0000256" key="2">
    <source>
        <dbReference type="ARBA" id="ARBA00022741"/>
    </source>
</evidence>
<keyword evidence="7" id="KW-1185">Reference proteome</keyword>
<gene>
    <name evidence="6" type="primary">lolD_3</name>
    <name evidence="6" type="ORF">ETAA1_42600</name>
</gene>
<dbReference type="GO" id="GO:0022857">
    <property type="term" value="F:transmembrane transporter activity"/>
    <property type="evidence" value="ECO:0007669"/>
    <property type="project" value="TreeGrafter"/>
</dbReference>
<dbReference type="EMBL" id="CP036273">
    <property type="protein sequence ID" value="QDU22282.1"/>
    <property type="molecule type" value="Genomic_DNA"/>
</dbReference>
<feature type="domain" description="ABC transporter" evidence="5">
    <location>
        <begin position="3"/>
        <end position="222"/>
    </location>
</feature>
<dbReference type="PANTHER" id="PTHR24220:SF689">
    <property type="entry name" value="LIPOPROTEIN-RELEASING SYSTEM ATP-BINDING PROTEIN LOLD"/>
    <property type="match status" value="1"/>
</dbReference>
<keyword evidence="3 6" id="KW-0067">ATP-binding</keyword>
<dbReference type="RefSeq" id="WP_145241888.1">
    <property type="nucleotide sequence ID" value="NZ_CP036273.1"/>
</dbReference>
<dbReference type="InterPro" id="IPR015854">
    <property type="entry name" value="ABC_transpr_LolD-like"/>
</dbReference>
<dbReference type="OrthoDB" id="273392at2"/>
<dbReference type="InterPro" id="IPR003439">
    <property type="entry name" value="ABC_transporter-like_ATP-bd"/>
</dbReference>
<dbReference type="SUPFAM" id="SSF52540">
    <property type="entry name" value="P-loop containing nucleoside triphosphate hydrolases"/>
    <property type="match status" value="1"/>
</dbReference>
<keyword evidence="2" id="KW-0547">Nucleotide-binding</keyword>
<dbReference type="GO" id="GO:0005886">
    <property type="term" value="C:plasma membrane"/>
    <property type="evidence" value="ECO:0007669"/>
    <property type="project" value="TreeGrafter"/>
</dbReference>
<dbReference type="KEGG" id="uli:ETAA1_42600"/>
<dbReference type="CDD" id="cd03255">
    <property type="entry name" value="ABC_MJ0796_LolCDE_FtsE"/>
    <property type="match status" value="1"/>
</dbReference>
<sequence length="222" mass="23995">MSLAVRDLSKDYPTRSGPLPILRGVNLALARGESLAVMGPSGSGKSTLLHILGTLDRPTAGSVTLDGTDPFTLPEAELAAFRNRRIGFVFQDHHLLPQCSVLENVLIPTLVSRDTDPKETEAYARQLLERVGLVGRLDHRPAELSGGERQRVAVARALVLKPLLLLADEPTGNLDRATAGAVGELLLELHRQENTVLVVVTHSPELAKLFPRRAEMTDGALI</sequence>
<evidence type="ECO:0000256" key="4">
    <source>
        <dbReference type="ARBA" id="ARBA00038388"/>
    </source>
</evidence>
<protein>
    <submittedName>
        <fullName evidence="6">Lipoprotein-releasing system ATP-binding protein LolD</fullName>
        <ecNumber evidence="6">3.6.3.-</ecNumber>
    </submittedName>
</protein>
<dbReference type="GO" id="GO:0005524">
    <property type="term" value="F:ATP binding"/>
    <property type="evidence" value="ECO:0007669"/>
    <property type="project" value="UniProtKB-KW"/>
</dbReference>
<keyword evidence="6" id="KW-0378">Hydrolase</keyword>
<dbReference type="SMART" id="SM00382">
    <property type="entry name" value="AAA"/>
    <property type="match status" value="1"/>
</dbReference>
<evidence type="ECO:0000313" key="6">
    <source>
        <dbReference type="EMBL" id="QDU22282.1"/>
    </source>
</evidence>
<dbReference type="Proteomes" id="UP000319576">
    <property type="component" value="Chromosome"/>
</dbReference>
<dbReference type="GO" id="GO:0098796">
    <property type="term" value="C:membrane protein complex"/>
    <property type="evidence" value="ECO:0007669"/>
    <property type="project" value="UniProtKB-ARBA"/>
</dbReference>
<dbReference type="GO" id="GO:0016887">
    <property type="term" value="F:ATP hydrolysis activity"/>
    <property type="evidence" value="ECO:0007669"/>
    <property type="project" value="InterPro"/>
</dbReference>
<comment type="similarity">
    <text evidence="4">Belongs to the ABC transporter superfamily. Macrolide exporter (TC 3.A.1.122) family.</text>
</comment>
<dbReference type="PROSITE" id="PS50893">
    <property type="entry name" value="ABC_TRANSPORTER_2"/>
    <property type="match status" value="1"/>
</dbReference>
<dbReference type="AlphaFoldDB" id="A0A517XXQ1"/>
<evidence type="ECO:0000259" key="5">
    <source>
        <dbReference type="PROSITE" id="PS50893"/>
    </source>
</evidence>
<dbReference type="InterPro" id="IPR003593">
    <property type="entry name" value="AAA+_ATPase"/>
</dbReference>
<evidence type="ECO:0000256" key="3">
    <source>
        <dbReference type="ARBA" id="ARBA00022840"/>
    </source>
</evidence>
<evidence type="ECO:0000256" key="1">
    <source>
        <dbReference type="ARBA" id="ARBA00022448"/>
    </source>
</evidence>
<dbReference type="Pfam" id="PF00005">
    <property type="entry name" value="ABC_tran"/>
    <property type="match status" value="1"/>
</dbReference>
<dbReference type="InterPro" id="IPR017911">
    <property type="entry name" value="MacB-like_ATP-bd"/>
</dbReference>
<reference evidence="6 7" key="1">
    <citation type="submission" date="2019-02" db="EMBL/GenBank/DDBJ databases">
        <title>Deep-cultivation of Planctomycetes and their phenomic and genomic characterization uncovers novel biology.</title>
        <authorList>
            <person name="Wiegand S."/>
            <person name="Jogler M."/>
            <person name="Boedeker C."/>
            <person name="Pinto D."/>
            <person name="Vollmers J."/>
            <person name="Rivas-Marin E."/>
            <person name="Kohn T."/>
            <person name="Peeters S.H."/>
            <person name="Heuer A."/>
            <person name="Rast P."/>
            <person name="Oberbeckmann S."/>
            <person name="Bunk B."/>
            <person name="Jeske O."/>
            <person name="Meyerdierks A."/>
            <person name="Storesund J.E."/>
            <person name="Kallscheuer N."/>
            <person name="Luecker S."/>
            <person name="Lage O.M."/>
            <person name="Pohl T."/>
            <person name="Merkel B.J."/>
            <person name="Hornburger P."/>
            <person name="Mueller R.-W."/>
            <person name="Bruemmer F."/>
            <person name="Labrenz M."/>
            <person name="Spormann A.M."/>
            <person name="Op den Camp H."/>
            <person name="Overmann J."/>
            <person name="Amann R."/>
            <person name="Jetten M.S.M."/>
            <person name="Mascher T."/>
            <person name="Medema M.H."/>
            <person name="Devos D.P."/>
            <person name="Kaster A.-K."/>
            <person name="Ovreas L."/>
            <person name="Rohde M."/>
            <person name="Galperin M.Y."/>
            <person name="Jogler C."/>
        </authorList>
    </citation>
    <scope>NUCLEOTIDE SEQUENCE [LARGE SCALE GENOMIC DNA]</scope>
    <source>
        <strain evidence="6 7">ETA_A1</strain>
    </source>
</reference>
<dbReference type="Gene3D" id="3.40.50.300">
    <property type="entry name" value="P-loop containing nucleotide triphosphate hydrolases"/>
    <property type="match status" value="1"/>
</dbReference>
<name>A0A517XXQ1_9BACT</name>
<keyword evidence="1" id="KW-0813">Transport</keyword>